<dbReference type="Proteomes" id="UP001429354">
    <property type="component" value="Unassembled WGS sequence"/>
</dbReference>
<reference evidence="1 2" key="1">
    <citation type="submission" date="2018-07" db="EMBL/GenBank/DDBJ databases">
        <title>Whole genome Sequencing of Pseudoxanthomonas gei KCTC 32298 (T).</title>
        <authorList>
            <person name="Kumar S."/>
            <person name="Bansal K."/>
            <person name="Kaur A."/>
            <person name="Patil P."/>
            <person name="Sharma S."/>
            <person name="Patil P.B."/>
        </authorList>
    </citation>
    <scope>NUCLEOTIDE SEQUENCE [LARGE SCALE GENOMIC DNA]</scope>
    <source>
        <strain evidence="1 2">KCTC 32298</strain>
    </source>
</reference>
<evidence type="ECO:0008006" key="3">
    <source>
        <dbReference type="Google" id="ProtNLM"/>
    </source>
</evidence>
<dbReference type="EMBL" id="QOVG01000002">
    <property type="protein sequence ID" value="NDK37861.1"/>
    <property type="molecule type" value="Genomic_DNA"/>
</dbReference>
<evidence type="ECO:0000313" key="2">
    <source>
        <dbReference type="Proteomes" id="UP001429354"/>
    </source>
</evidence>
<protein>
    <recommendedName>
        <fullName evidence="3">Membrane-anchored ribosome-binding protein, inhibits growth in stationary phase, ElaB/YqjD/DUF883 family</fullName>
    </recommendedName>
</protein>
<sequence>MNNPTATDALKSNLGEAGSHLKSAAAAASEAIRGAAGSAGDELKLGKATVKSELADGALSALAAGESGGAAAMEQVDQLMDKGRDLIDSAADLIRERPLASFGVAFAAGWIIAKLARSGGGSDK</sequence>
<gene>
    <name evidence="1" type="ORF">DT603_03290</name>
</gene>
<comment type="caution">
    <text evidence="1">The sequence shown here is derived from an EMBL/GenBank/DDBJ whole genome shotgun (WGS) entry which is preliminary data.</text>
</comment>
<organism evidence="1 2">
    <name type="scientific">Pseudoxanthomonas gei</name>
    <dbReference type="NCBI Taxonomy" id="1383030"/>
    <lineage>
        <taxon>Bacteria</taxon>
        <taxon>Pseudomonadati</taxon>
        <taxon>Pseudomonadota</taxon>
        <taxon>Gammaproteobacteria</taxon>
        <taxon>Lysobacterales</taxon>
        <taxon>Lysobacteraceae</taxon>
        <taxon>Pseudoxanthomonas</taxon>
    </lineage>
</organism>
<name>A0ABX0AC84_9GAMM</name>
<evidence type="ECO:0000313" key="1">
    <source>
        <dbReference type="EMBL" id="NDK37861.1"/>
    </source>
</evidence>
<keyword evidence="2" id="KW-1185">Reference proteome</keyword>
<dbReference type="RefSeq" id="WP_162348431.1">
    <property type="nucleotide sequence ID" value="NZ_QOVG01000002.1"/>
</dbReference>
<proteinExistence type="predicted"/>
<accession>A0ABX0AC84</accession>